<dbReference type="AlphaFoldDB" id="A0A0R1WEI4"/>
<name>A0A0R1WEI4_9LACO</name>
<protein>
    <submittedName>
        <fullName evidence="1">Uncharacterized protein</fullName>
    </submittedName>
</protein>
<dbReference type="EMBL" id="AZFV01000018">
    <property type="protein sequence ID" value="KRM15925.1"/>
    <property type="molecule type" value="Genomic_DNA"/>
</dbReference>
<dbReference type="RefSeq" id="WP_057892389.1">
    <property type="nucleotide sequence ID" value="NZ_AZFV01000018.1"/>
</dbReference>
<gene>
    <name evidence="1" type="ORF">FD31_GL000820</name>
</gene>
<proteinExistence type="predicted"/>
<dbReference type="Proteomes" id="UP000051302">
    <property type="component" value="Unassembled WGS sequence"/>
</dbReference>
<dbReference type="PATRIC" id="fig|1423774.3.peg.850"/>
<reference evidence="1 2" key="1">
    <citation type="journal article" date="2015" name="Genome Announc.">
        <title>Expanding the biotechnology potential of lactobacilli through comparative genomics of 213 strains and associated genera.</title>
        <authorList>
            <person name="Sun Z."/>
            <person name="Harris H.M."/>
            <person name="McCann A."/>
            <person name="Guo C."/>
            <person name="Argimon S."/>
            <person name="Zhang W."/>
            <person name="Yang X."/>
            <person name="Jeffery I.B."/>
            <person name="Cooney J.C."/>
            <person name="Kagawa T.F."/>
            <person name="Liu W."/>
            <person name="Song Y."/>
            <person name="Salvetti E."/>
            <person name="Wrobel A."/>
            <person name="Rasinkangas P."/>
            <person name="Parkhill J."/>
            <person name="Rea M.C."/>
            <person name="O'Sullivan O."/>
            <person name="Ritari J."/>
            <person name="Douillard F.P."/>
            <person name="Paul Ross R."/>
            <person name="Yang R."/>
            <person name="Briner A.E."/>
            <person name="Felis G.E."/>
            <person name="de Vos W.M."/>
            <person name="Barrangou R."/>
            <person name="Klaenhammer T.R."/>
            <person name="Caufield P.W."/>
            <person name="Cui Y."/>
            <person name="Zhang H."/>
            <person name="O'Toole P.W."/>
        </authorList>
    </citation>
    <scope>NUCLEOTIDE SEQUENCE [LARGE SCALE GENOMIC DNA]</scope>
    <source>
        <strain evidence="1 2">DSM 16982</strain>
    </source>
</reference>
<organism evidence="1 2">
    <name type="scientific">Companilactobacillus nantensis DSM 16982</name>
    <dbReference type="NCBI Taxonomy" id="1423774"/>
    <lineage>
        <taxon>Bacteria</taxon>
        <taxon>Bacillati</taxon>
        <taxon>Bacillota</taxon>
        <taxon>Bacilli</taxon>
        <taxon>Lactobacillales</taxon>
        <taxon>Lactobacillaceae</taxon>
        <taxon>Companilactobacillus</taxon>
    </lineage>
</organism>
<comment type="caution">
    <text evidence="1">The sequence shown here is derived from an EMBL/GenBank/DDBJ whole genome shotgun (WGS) entry which is preliminary data.</text>
</comment>
<keyword evidence="2" id="KW-1185">Reference proteome</keyword>
<sequence>MSNTEDVLNAGMLLVSELDFKAGDGTNDTLLGDFDTKTSDPHILSMIEQFSAVLNYSKVVKSVCYICEDDSSAIKQFEISGSGESKKDLLTTEDKRMFDKVLKSLTEPDVRKKWLSKYNKITATFFTSGSECKVELKFSKVNL</sequence>
<evidence type="ECO:0000313" key="1">
    <source>
        <dbReference type="EMBL" id="KRM15925.1"/>
    </source>
</evidence>
<evidence type="ECO:0000313" key="2">
    <source>
        <dbReference type="Proteomes" id="UP000051302"/>
    </source>
</evidence>
<accession>A0A0R1WEI4</accession>